<organism evidence="1">
    <name type="scientific">marine sediment metagenome</name>
    <dbReference type="NCBI Taxonomy" id="412755"/>
    <lineage>
        <taxon>unclassified sequences</taxon>
        <taxon>metagenomes</taxon>
        <taxon>ecological metagenomes</taxon>
    </lineage>
</organism>
<name>A0A0F9YUB3_9ZZZZ</name>
<proteinExistence type="predicted"/>
<protein>
    <submittedName>
        <fullName evidence="1">Uncharacterized protein</fullName>
    </submittedName>
</protein>
<gene>
    <name evidence="1" type="ORF">LCGC14_0043220</name>
</gene>
<sequence>MTLNPGDTADSKSTITGATFRDFYQNHWPKDFYVDDVYHPYEDDNGKFTLADDAVVRLDDLGHAVNHKPVDGKQMDTLFPMHWLWNRIMAQQEKKMLVAFYIAPDKVDDLLEAAKKVGAELI</sequence>
<accession>A0A0F9YUB3</accession>
<dbReference type="EMBL" id="LAZR01000009">
    <property type="protein sequence ID" value="KKO08384.1"/>
    <property type="molecule type" value="Genomic_DNA"/>
</dbReference>
<dbReference type="AlphaFoldDB" id="A0A0F9YUB3"/>
<reference evidence="1" key="1">
    <citation type="journal article" date="2015" name="Nature">
        <title>Complex archaea that bridge the gap between prokaryotes and eukaryotes.</title>
        <authorList>
            <person name="Spang A."/>
            <person name="Saw J.H."/>
            <person name="Jorgensen S.L."/>
            <person name="Zaremba-Niedzwiedzka K."/>
            <person name="Martijn J."/>
            <person name="Lind A.E."/>
            <person name="van Eijk R."/>
            <person name="Schleper C."/>
            <person name="Guy L."/>
            <person name="Ettema T.J."/>
        </authorList>
    </citation>
    <scope>NUCLEOTIDE SEQUENCE</scope>
</reference>
<evidence type="ECO:0000313" key="1">
    <source>
        <dbReference type="EMBL" id="KKO08384.1"/>
    </source>
</evidence>
<comment type="caution">
    <text evidence="1">The sequence shown here is derived from an EMBL/GenBank/DDBJ whole genome shotgun (WGS) entry which is preliminary data.</text>
</comment>